<dbReference type="InterPro" id="IPR015943">
    <property type="entry name" value="WD40/YVTN_repeat-like_dom_sf"/>
</dbReference>
<dbReference type="SUPFAM" id="SSF50978">
    <property type="entry name" value="WD40 repeat-like"/>
    <property type="match status" value="1"/>
</dbReference>
<keyword evidence="3 6" id="KW-0418">Kinase</keyword>
<dbReference type="SMART" id="SM00320">
    <property type="entry name" value="WD40"/>
    <property type="match status" value="9"/>
</dbReference>
<keyword evidence="7" id="KW-1185">Reference proteome</keyword>
<name>A0A518I1W0_9BACT</name>
<evidence type="ECO:0000313" key="7">
    <source>
        <dbReference type="Proteomes" id="UP000319004"/>
    </source>
</evidence>
<dbReference type="Gene3D" id="1.10.510.10">
    <property type="entry name" value="Transferase(Phosphotransferase) domain 1"/>
    <property type="match status" value="1"/>
</dbReference>
<accession>A0A518I1W0</accession>
<dbReference type="CDD" id="cd14014">
    <property type="entry name" value="STKc_PknB_like"/>
    <property type="match status" value="1"/>
</dbReference>
<evidence type="ECO:0000313" key="6">
    <source>
        <dbReference type="EMBL" id="QDV47071.1"/>
    </source>
</evidence>
<dbReference type="Pfam" id="PF00400">
    <property type="entry name" value="WD40"/>
    <property type="match status" value="1"/>
</dbReference>
<keyword evidence="2" id="KW-0547">Nucleotide-binding</keyword>
<dbReference type="AlphaFoldDB" id="A0A518I1W0"/>
<evidence type="ECO:0000256" key="1">
    <source>
        <dbReference type="ARBA" id="ARBA00022679"/>
    </source>
</evidence>
<keyword evidence="4" id="KW-0067">ATP-binding</keyword>
<evidence type="ECO:0000256" key="3">
    <source>
        <dbReference type="ARBA" id="ARBA00022777"/>
    </source>
</evidence>
<evidence type="ECO:0000256" key="2">
    <source>
        <dbReference type="ARBA" id="ARBA00022741"/>
    </source>
</evidence>
<dbReference type="PANTHER" id="PTHR43289">
    <property type="entry name" value="MITOGEN-ACTIVATED PROTEIN KINASE KINASE KINASE 20-RELATED"/>
    <property type="match status" value="1"/>
</dbReference>
<dbReference type="InterPro" id="IPR011009">
    <property type="entry name" value="Kinase-like_dom_sf"/>
</dbReference>
<dbReference type="InterPro" id="IPR001680">
    <property type="entry name" value="WD40_rpt"/>
</dbReference>
<dbReference type="EMBL" id="CP037423">
    <property type="protein sequence ID" value="QDV47071.1"/>
    <property type="molecule type" value="Genomic_DNA"/>
</dbReference>
<dbReference type="Gene3D" id="3.30.200.20">
    <property type="entry name" value="Phosphorylase Kinase, domain 1"/>
    <property type="match status" value="1"/>
</dbReference>
<dbReference type="KEGG" id="snep:Enr13x_69800"/>
<evidence type="ECO:0000256" key="4">
    <source>
        <dbReference type="ARBA" id="ARBA00022840"/>
    </source>
</evidence>
<dbReference type="EC" id="2.7.11.1" evidence="6"/>
<organism evidence="6 7">
    <name type="scientific">Stieleria neptunia</name>
    <dbReference type="NCBI Taxonomy" id="2527979"/>
    <lineage>
        <taxon>Bacteria</taxon>
        <taxon>Pseudomonadati</taxon>
        <taxon>Planctomycetota</taxon>
        <taxon>Planctomycetia</taxon>
        <taxon>Pirellulales</taxon>
        <taxon>Pirellulaceae</taxon>
        <taxon>Stieleria</taxon>
    </lineage>
</organism>
<reference evidence="6 7" key="1">
    <citation type="submission" date="2019-03" db="EMBL/GenBank/DDBJ databases">
        <title>Deep-cultivation of Planctomycetes and their phenomic and genomic characterization uncovers novel biology.</title>
        <authorList>
            <person name="Wiegand S."/>
            <person name="Jogler M."/>
            <person name="Boedeker C."/>
            <person name="Pinto D."/>
            <person name="Vollmers J."/>
            <person name="Rivas-Marin E."/>
            <person name="Kohn T."/>
            <person name="Peeters S.H."/>
            <person name="Heuer A."/>
            <person name="Rast P."/>
            <person name="Oberbeckmann S."/>
            <person name="Bunk B."/>
            <person name="Jeske O."/>
            <person name="Meyerdierks A."/>
            <person name="Storesund J.E."/>
            <person name="Kallscheuer N."/>
            <person name="Luecker S."/>
            <person name="Lage O.M."/>
            <person name="Pohl T."/>
            <person name="Merkel B.J."/>
            <person name="Hornburger P."/>
            <person name="Mueller R.-W."/>
            <person name="Bruemmer F."/>
            <person name="Labrenz M."/>
            <person name="Spormann A.M."/>
            <person name="Op den Camp H."/>
            <person name="Overmann J."/>
            <person name="Amann R."/>
            <person name="Jetten M.S.M."/>
            <person name="Mascher T."/>
            <person name="Medema M.H."/>
            <person name="Devos D.P."/>
            <person name="Kaster A.-K."/>
            <person name="Ovreas L."/>
            <person name="Rohde M."/>
            <person name="Galperin M.Y."/>
            <person name="Jogler C."/>
        </authorList>
    </citation>
    <scope>NUCLEOTIDE SEQUENCE [LARGE SCALE GENOMIC DNA]</scope>
    <source>
        <strain evidence="6 7">Enr13</strain>
    </source>
</reference>
<dbReference type="PROSITE" id="PS00108">
    <property type="entry name" value="PROTEIN_KINASE_ST"/>
    <property type="match status" value="1"/>
</dbReference>
<sequence length="1044" mass="114394">MAVHERGICPPHEILIRFLQGEVDETLLSDVSEHLESCRRCVDLLQENEAGLPIAQVTTDCFSDTLSETELQFLSRDFWKPAVPERIGKYPIKRELAVGGMGVVYEAWHPNLMCDVVIKTIKPDRRMRLDARQRMLAEQQLMGRLRHRSIVAVLDAGVDRDLPFIVMEKLPGVTLTRWVRDQSAPAEGQSIRPGIPWRDACRIGQAIAEGLAVLHRSGLIHRDVKPGNVMIDGDQKIKLLDLGLALDVGENGLSAAGESVGTPHYISPEQRQARETDRRTDLFGLAATIVFMLSGAPPEPDAPMITCDHLGKPLPDELRSLLSQMLHEDPGHRPDSAEQVAARLAMIKPRSSHRWQIPLAVTIGIVSVVLTTVALRWESPDAASIKTARDTPTRSRLFERPGLQASGLLPTGASTKLDTRLPRPVVVNAKLSRDGRYLACFGTGGNLRIYDVRSSEPNLVQLVRCYESTNVNHPQINWMDQDRVIAVTGSAFDRVLFWDVHQQQFRAETRPFTDALAGHVNASGDRLVVCDTDGRIGVYDADGQVVQEWSLPQDLKATSVSWSGQTSDLLIATTATKLVHYTDELSHTRIIDRSTSTTCILSLPQGQWCFGDPHGKVHHVDRDFETIAVHSIADRPIHSIVMGDQPTQIVVSADQVKRLDLQTGRYVTIPDNRNHRSPVLLQRSSAGVLFAGGDVRFSPFLSADQPSTLLTGTEQILTDIDISPQSDHLAFCSTVGITVADTQGKIRFRQRGDKGGFQELQWSPDGNRLAAVAGWGGRRLSIWSFDSADADTLHLRHAIDAPNSVTTLAWLNEQTLITVGEAGVARHWDIGSGTISASHDVGGFVRTLAVSPDRNHVAMGLQDGTLRIADPTLTTLATVVSPRDVSADGVSADGVSADGGGAIRKVRWHPTENQIAVVDEQRHIKIVDVDSGSELAGMHSPWVKPLSLCWAGDGQELAVTPLGIFGIGATGEFSQRRQLRRGTCVDWSADGDMLAFGESLSAVHFYRAGQHHWSIVLDQIDSAITLDANGNVISRWGSTDDLIR</sequence>
<dbReference type="PROSITE" id="PS50011">
    <property type="entry name" value="PROTEIN_KINASE_DOM"/>
    <property type="match status" value="1"/>
</dbReference>
<dbReference type="GO" id="GO:0004674">
    <property type="term" value="F:protein serine/threonine kinase activity"/>
    <property type="evidence" value="ECO:0007669"/>
    <property type="project" value="UniProtKB-EC"/>
</dbReference>
<feature type="domain" description="Protein kinase" evidence="5">
    <location>
        <begin position="90"/>
        <end position="356"/>
    </location>
</feature>
<dbReference type="Proteomes" id="UP000319004">
    <property type="component" value="Chromosome"/>
</dbReference>
<dbReference type="InterPro" id="IPR036322">
    <property type="entry name" value="WD40_repeat_dom_sf"/>
</dbReference>
<protein>
    <submittedName>
        <fullName evidence="6">Serine/threonine-protein kinase PrkC</fullName>
        <ecNumber evidence="6">2.7.11.1</ecNumber>
    </submittedName>
</protein>
<dbReference type="InterPro" id="IPR000719">
    <property type="entry name" value="Prot_kinase_dom"/>
</dbReference>
<dbReference type="Pfam" id="PF00069">
    <property type="entry name" value="Pkinase"/>
    <property type="match status" value="1"/>
</dbReference>
<keyword evidence="1 6" id="KW-0808">Transferase</keyword>
<dbReference type="RefSeq" id="WP_197455537.1">
    <property type="nucleotide sequence ID" value="NZ_CP037423.1"/>
</dbReference>
<proteinExistence type="predicted"/>
<dbReference type="GO" id="GO:0005524">
    <property type="term" value="F:ATP binding"/>
    <property type="evidence" value="ECO:0007669"/>
    <property type="project" value="UniProtKB-KW"/>
</dbReference>
<dbReference type="SMART" id="SM00220">
    <property type="entry name" value="S_TKc"/>
    <property type="match status" value="1"/>
</dbReference>
<evidence type="ECO:0000259" key="5">
    <source>
        <dbReference type="PROSITE" id="PS50011"/>
    </source>
</evidence>
<dbReference type="SUPFAM" id="SSF56112">
    <property type="entry name" value="Protein kinase-like (PK-like)"/>
    <property type="match status" value="1"/>
</dbReference>
<dbReference type="InterPro" id="IPR008271">
    <property type="entry name" value="Ser/Thr_kinase_AS"/>
</dbReference>
<dbReference type="Gene3D" id="2.130.10.10">
    <property type="entry name" value="YVTN repeat-like/Quinoprotein amine dehydrogenase"/>
    <property type="match status" value="3"/>
</dbReference>
<dbReference type="SUPFAM" id="SSF82171">
    <property type="entry name" value="DPP6 N-terminal domain-like"/>
    <property type="match status" value="1"/>
</dbReference>
<dbReference type="PANTHER" id="PTHR43289:SF6">
    <property type="entry name" value="SERINE_THREONINE-PROTEIN KINASE NEKL-3"/>
    <property type="match status" value="1"/>
</dbReference>
<gene>
    <name evidence="6" type="primary">prkC_39</name>
    <name evidence="6" type="ORF">Enr13x_69800</name>
</gene>